<proteinExistence type="predicted"/>
<reference evidence="1" key="2">
    <citation type="submission" date="2020-09" db="EMBL/GenBank/DDBJ databases">
        <authorList>
            <person name="Sun Q."/>
            <person name="Ohkuma M."/>
        </authorList>
    </citation>
    <scope>NUCLEOTIDE SEQUENCE</scope>
    <source>
        <strain evidence="1">JCM 13919</strain>
    </source>
</reference>
<protein>
    <submittedName>
        <fullName evidence="1">Uncharacterized protein</fullName>
    </submittedName>
</protein>
<name>A0A917JLX1_9GAMM</name>
<reference evidence="1" key="1">
    <citation type="journal article" date="2014" name="Int. J. Syst. Evol. Microbiol.">
        <title>Complete genome sequence of Corynebacterium casei LMG S-19264T (=DSM 44701T), isolated from a smear-ripened cheese.</title>
        <authorList>
            <consortium name="US DOE Joint Genome Institute (JGI-PGF)"/>
            <person name="Walter F."/>
            <person name="Albersmeier A."/>
            <person name="Kalinowski J."/>
            <person name="Ruckert C."/>
        </authorList>
    </citation>
    <scope>NUCLEOTIDE SEQUENCE</scope>
    <source>
        <strain evidence="1">JCM 13919</strain>
    </source>
</reference>
<evidence type="ECO:0000313" key="2">
    <source>
        <dbReference type="Proteomes" id="UP000630149"/>
    </source>
</evidence>
<dbReference type="AlphaFoldDB" id="A0A917JLX1"/>
<comment type="caution">
    <text evidence="1">The sequence shown here is derived from an EMBL/GenBank/DDBJ whole genome shotgun (WGS) entry which is preliminary data.</text>
</comment>
<keyword evidence="2" id="KW-1185">Reference proteome</keyword>
<dbReference type="EMBL" id="BMOB01000001">
    <property type="protein sequence ID" value="GGI76498.1"/>
    <property type="molecule type" value="Genomic_DNA"/>
</dbReference>
<evidence type="ECO:0000313" key="1">
    <source>
        <dbReference type="EMBL" id="GGI76498.1"/>
    </source>
</evidence>
<organism evidence="1 2">
    <name type="scientific">Legionella impletisoli</name>
    <dbReference type="NCBI Taxonomy" id="343510"/>
    <lineage>
        <taxon>Bacteria</taxon>
        <taxon>Pseudomonadati</taxon>
        <taxon>Pseudomonadota</taxon>
        <taxon>Gammaproteobacteria</taxon>
        <taxon>Legionellales</taxon>
        <taxon>Legionellaceae</taxon>
        <taxon>Legionella</taxon>
    </lineage>
</organism>
<dbReference type="Proteomes" id="UP000630149">
    <property type="component" value="Unassembled WGS sequence"/>
</dbReference>
<gene>
    <name evidence="1" type="ORF">GCM10007966_01600</name>
</gene>
<sequence>MSRAEIAAQTEAKLATSLMNHGWRPALIELNHIPFYFSYFKPALLGSIAFPIVKDEVDDKTYFLLNIQTRRLRNGQIKDVVDFPCGFYQSNQSDLAYKKELLRRVFEMKQTLGRAISSEELQHIVQLFNEELSTDKLILEQLPWDKNVIETGIREFNEETGQVGLTLMSAKHFKTRIVQGGAYVYNMVELRYRKSGDTSFSSEYSEGVQSSHLIALRQENFRFAQDDLGLVQGEVLIPNKGWVQIKPYDDAAAMMAYYLQIHHRMDFSLPGQAIAIDDELKDPHYEHKNIDP</sequence>
<accession>A0A917JLX1</accession>